<keyword evidence="3" id="KW-1185">Reference proteome</keyword>
<dbReference type="EMBL" id="PJCH01000005">
    <property type="protein sequence ID" value="PQA87916.1"/>
    <property type="molecule type" value="Genomic_DNA"/>
</dbReference>
<dbReference type="SUPFAM" id="SSF53474">
    <property type="entry name" value="alpha/beta-Hydrolases"/>
    <property type="match status" value="1"/>
</dbReference>
<evidence type="ECO:0000313" key="3">
    <source>
        <dbReference type="Proteomes" id="UP000239504"/>
    </source>
</evidence>
<gene>
    <name evidence="2" type="ORF">CW354_06100</name>
</gene>
<protein>
    <submittedName>
        <fullName evidence="2">Polyhydroxyalkanoate depolymerase</fullName>
    </submittedName>
</protein>
<dbReference type="PANTHER" id="PTHR36837">
    <property type="entry name" value="POLY(3-HYDROXYALKANOATE) POLYMERASE SUBUNIT PHAC"/>
    <property type="match status" value="1"/>
</dbReference>
<organism evidence="2 3">
    <name type="scientific">Hyphococcus luteus</name>
    <dbReference type="NCBI Taxonomy" id="2058213"/>
    <lineage>
        <taxon>Bacteria</taxon>
        <taxon>Pseudomonadati</taxon>
        <taxon>Pseudomonadota</taxon>
        <taxon>Alphaproteobacteria</taxon>
        <taxon>Parvularculales</taxon>
        <taxon>Parvularculaceae</taxon>
        <taxon>Hyphococcus</taxon>
    </lineage>
</organism>
<dbReference type="InterPro" id="IPR010915">
    <property type="entry name" value="PHB_depoly_PhaZ"/>
</dbReference>
<dbReference type="PIRSF" id="PIRSF020818">
    <property type="entry name" value="PHB_depoly_PhaZ"/>
    <property type="match status" value="1"/>
</dbReference>
<evidence type="ECO:0000313" key="2">
    <source>
        <dbReference type="EMBL" id="PQA87916.1"/>
    </source>
</evidence>
<dbReference type="Proteomes" id="UP000239504">
    <property type="component" value="Unassembled WGS sequence"/>
</dbReference>
<dbReference type="InterPro" id="IPR051321">
    <property type="entry name" value="PHA/PHB_synthase"/>
</dbReference>
<dbReference type="InterPro" id="IPR009656">
    <property type="entry name" value="PHB_depo_C"/>
</dbReference>
<comment type="caution">
    <text evidence="2">The sequence shown here is derived from an EMBL/GenBank/DDBJ whole genome shotgun (WGS) entry which is preliminary data.</text>
</comment>
<dbReference type="AlphaFoldDB" id="A0A2S7K613"/>
<evidence type="ECO:0000259" key="1">
    <source>
        <dbReference type="Pfam" id="PF06850"/>
    </source>
</evidence>
<dbReference type="PANTHER" id="PTHR36837:SF4">
    <property type="entry name" value="BLR0908 PROTEIN"/>
    <property type="match status" value="1"/>
</dbReference>
<feature type="domain" description="PHB de-polymerase C-terminal" evidence="1">
    <location>
        <begin position="212"/>
        <end position="412"/>
    </location>
</feature>
<proteinExistence type="predicted"/>
<accession>A0A2S7K613</accession>
<dbReference type="RefSeq" id="WP_104829161.1">
    <property type="nucleotide sequence ID" value="NZ_PJCH01000005.1"/>
</dbReference>
<dbReference type="Pfam" id="PF06850">
    <property type="entry name" value="PHB_depo_C"/>
    <property type="match status" value="1"/>
</dbReference>
<name>A0A2S7K613_9PROT</name>
<reference evidence="2 3" key="1">
    <citation type="submission" date="2017-12" db="EMBL/GenBank/DDBJ databases">
        <authorList>
            <person name="Hurst M.R.H."/>
        </authorList>
    </citation>
    <scope>NUCLEOTIDE SEQUENCE [LARGE SCALE GENOMIC DNA]</scope>
    <source>
        <strain evidence="2 3">SY-3-19</strain>
    </source>
</reference>
<dbReference type="OrthoDB" id="9774318at2"/>
<dbReference type="InterPro" id="IPR029058">
    <property type="entry name" value="AB_hydrolase_fold"/>
</dbReference>
<dbReference type="NCBIfam" id="TIGR01849">
    <property type="entry name" value="PHB_depoly_PhaZ"/>
    <property type="match status" value="1"/>
</dbReference>
<sequence length="431" mass="48250">MLYTAYELAYAALTPSRIAAGVGAKFWRSPFNPVAESWFGRSAAAALDVFEHAVRRYPKPEWGIETTVVDGAEIGVEIEEAEALDFCTLLHFKRDEDALKKIRGDAEPDPKVLIVAPLSGHYATLLRGTVEAMLPDHDVYITDWADARHVPLSAGRFDLNDYIDYLIGFIRTIGPETHAMAVCQPGPALLAAAAVMAEDKDPLRPLSITIMGSPIDARRSPTLPNKLSEERPYHWFEQNMIYTVPAPYAGAMRRVYPGFVQLYSFLSMNSDRHVNAHYDYFQHLVDGDGDSADKHRNFYDEYLSVLDMTEEFYLQTIKDVFQEFALPEGRFIHHGRRVKPEAIADIALMTVEGENDDISGIGQTQAAHDLCVNIPESMRLDYIQPDVGHYGVFNGSRWRSQIQPRIADFIRMAAKAAEKRPAVKAAKAAAE</sequence>